<dbReference type="PANTHER" id="PTHR30487:SF0">
    <property type="entry name" value="PREPILIN LEADER PEPTIDASE_N-METHYLTRANSFERASE-RELATED"/>
    <property type="match status" value="1"/>
</dbReference>
<feature type="transmembrane region" description="Helical" evidence="2">
    <location>
        <begin position="34"/>
        <end position="54"/>
    </location>
</feature>
<dbReference type="InterPro" id="IPR050882">
    <property type="entry name" value="Prepilin_peptidase/N-MTase"/>
</dbReference>
<evidence type="ECO:0000259" key="3">
    <source>
        <dbReference type="Pfam" id="PF01478"/>
    </source>
</evidence>
<accession>A0A6J4NH04</accession>
<sequence length="215" mass="21808">MPVSIVFLTAFGAGLATFALTPWARRLVDTTSRWMHPGVPLLLAAIGGAGAAVLANTYPELLAFALLSIACAVLVVMDLATYRLPDAIVGPMYPIMFAPLAAAAAFSGDWSRLGRSAAAAGVVLVVYLVLAIIAPHNLGLGDVKLSGLLGGFLGWLGWSHTLLGTMAAFVLSGVLSLVLIAAGATRRTAFPFGPLMVAGAAIGAVWGPAMVPGGG</sequence>
<dbReference type="PANTHER" id="PTHR30487">
    <property type="entry name" value="TYPE 4 PREPILIN-LIKE PROTEINS LEADER PEPTIDE-PROCESSING ENZYME"/>
    <property type="match status" value="1"/>
</dbReference>
<feature type="transmembrane region" description="Helical" evidence="2">
    <location>
        <begin position="118"/>
        <end position="138"/>
    </location>
</feature>
<protein>
    <recommendedName>
        <fullName evidence="3">Prepilin type IV endopeptidase peptidase domain-containing protein</fullName>
    </recommendedName>
</protein>
<keyword evidence="2" id="KW-1133">Transmembrane helix</keyword>
<evidence type="ECO:0000313" key="4">
    <source>
        <dbReference type="EMBL" id="CAA9382525.1"/>
    </source>
</evidence>
<dbReference type="InterPro" id="IPR000045">
    <property type="entry name" value="Prepilin_IV_endopep_pep"/>
</dbReference>
<gene>
    <name evidence="4" type="ORF">AVDCRST_MAG75-1054</name>
</gene>
<dbReference type="Gene3D" id="1.20.120.1220">
    <property type="match status" value="1"/>
</dbReference>
<feature type="domain" description="Prepilin type IV endopeptidase peptidase" evidence="3">
    <location>
        <begin position="66"/>
        <end position="174"/>
    </location>
</feature>
<evidence type="ECO:0000256" key="1">
    <source>
        <dbReference type="ARBA" id="ARBA00005801"/>
    </source>
</evidence>
<feature type="transmembrane region" description="Helical" evidence="2">
    <location>
        <begin position="88"/>
        <end position="106"/>
    </location>
</feature>
<name>A0A6J4NH04_9ACTN</name>
<keyword evidence="2" id="KW-0472">Membrane</keyword>
<proteinExistence type="inferred from homology"/>
<keyword evidence="2" id="KW-0812">Transmembrane</keyword>
<dbReference type="GO" id="GO:0005886">
    <property type="term" value="C:plasma membrane"/>
    <property type="evidence" value="ECO:0007669"/>
    <property type="project" value="TreeGrafter"/>
</dbReference>
<evidence type="ECO:0000256" key="2">
    <source>
        <dbReference type="SAM" id="Phobius"/>
    </source>
</evidence>
<dbReference type="AlphaFoldDB" id="A0A6J4NH04"/>
<dbReference type="EMBL" id="CADCUO010000066">
    <property type="protein sequence ID" value="CAA9382525.1"/>
    <property type="molecule type" value="Genomic_DNA"/>
</dbReference>
<feature type="transmembrane region" description="Helical" evidence="2">
    <location>
        <begin position="158"/>
        <end position="182"/>
    </location>
</feature>
<dbReference type="GO" id="GO:0006465">
    <property type="term" value="P:signal peptide processing"/>
    <property type="evidence" value="ECO:0007669"/>
    <property type="project" value="TreeGrafter"/>
</dbReference>
<dbReference type="Pfam" id="PF01478">
    <property type="entry name" value="Peptidase_A24"/>
    <property type="match status" value="1"/>
</dbReference>
<feature type="transmembrane region" description="Helical" evidence="2">
    <location>
        <begin position="189"/>
        <end position="209"/>
    </location>
</feature>
<feature type="transmembrane region" description="Helical" evidence="2">
    <location>
        <begin position="61"/>
        <end position="82"/>
    </location>
</feature>
<comment type="similarity">
    <text evidence="1">Belongs to the peptidase A24 family.</text>
</comment>
<dbReference type="GO" id="GO:0004190">
    <property type="term" value="F:aspartic-type endopeptidase activity"/>
    <property type="evidence" value="ECO:0007669"/>
    <property type="project" value="InterPro"/>
</dbReference>
<organism evidence="4">
    <name type="scientific">uncultured Propionibacteriaceae bacterium</name>
    <dbReference type="NCBI Taxonomy" id="257457"/>
    <lineage>
        <taxon>Bacteria</taxon>
        <taxon>Bacillati</taxon>
        <taxon>Actinomycetota</taxon>
        <taxon>Actinomycetes</taxon>
        <taxon>Propionibacteriales</taxon>
        <taxon>Propionibacteriaceae</taxon>
        <taxon>environmental samples</taxon>
    </lineage>
</organism>
<reference evidence="4" key="1">
    <citation type="submission" date="2020-02" db="EMBL/GenBank/DDBJ databases">
        <authorList>
            <person name="Meier V. D."/>
        </authorList>
    </citation>
    <scope>NUCLEOTIDE SEQUENCE</scope>
    <source>
        <strain evidence="4">AVDCRST_MAG75</strain>
    </source>
</reference>